<dbReference type="KEGG" id="otr:OTERR_01150"/>
<feature type="signal peptide" evidence="2">
    <location>
        <begin position="1"/>
        <end position="22"/>
    </location>
</feature>
<evidence type="ECO:0000256" key="2">
    <source>
        <dbReference type="SAM" id="SignalP"/>
    </source>
</evidence>
<feature type="compositionally biased region" description="Basic and acidic residues" evidence="1">
    <location>
        <begin position="74"/>
        <end position="100"/>
    </location>
</feature>
<sequence length="220" mass="25035">MAPAALLALACLSPLAAAPAMAGTRLICCEDPANGRSVCMDSMPPQCVGRAWRELDERGNVVKRVEGPISADLRAQREAEARRKKEEEAALREQRRKDQALLDTYPGGEKDIDFLQARWERDVQESIKRAETRLADAQKQQKRYQEEAEFYKKKPLPEELRRNLGEADAEIKSQQEILLAKRKELDSVRAKFDDDRRRYRDLTARPLPQGGPGVDRGRPR</sequence>
<feature type="chain" id="PRO_5022891209" description="DUF4124 domain-containing protein" evidence="2">
    <location>
        <begin position="23"/>
        <end position="220"/>
    </location>
</feature>
<reference evidence="3 4" key="1">
    <citation type="submission" date="2017-07" db="EMBL/GenBank/DDBJ databases">
        <title>Complete genome sequence of Oryzomicrobium terrae TPP412.</title>
        <authorList>
            <person name="Chiu L.-W."/>
            <person name="Lo K.-J."/>
            <person name="Tsai Y.-M."/>
            <person name="Lin S.-S."/>
            <person name="Kuo C.-H."/>
            <person name="Liu C.-T."/>
        </authorList>
    </citation>
    <scope>NUCLEOTIDE SEQUENCE [LARGE SCALE GENOMIC DNA]</scope>
    <source>
        <strain evidence="3 4">TPP412</strain>
    </source>
</reference>
<evidence type="ECO:0000313" key="3">
    <source>
        <dbReference type="EMBL" id="QEL63591.1"/>
    </source>
</evidence>
<feature type="region of interest" description="Disordered" evidence="1">
    <location>
        <begin position="195"/>
        <end position="220"/>
    </location>
</feature>
<gene>
    <name evidence="3" type="ORF">OTERR_01150</name>
</gene>
<proteinExistence type="predicted"/>
<dbReference type="AlphaFoldDB" id="A0A5C1E3W5"/>
<evidence type="ECO:0000256" key="1">
    <source>
        <dbReference type="SAM" id="MobiDB-lite"/>
    </source>
</evidence>
<dbReference type="Proteomes" id="UP000323671">
    <property type="component" value="Chromosome"/>
</dbReference>
<dbReference type="EMBL" id="CP022579">
    <property type="protein sequence ID" value="QEL63591.1"/>
    <property type="molecule type" value="Genomic_DNA"/>
</dbReference>
<keyword evidence="4" id="KW-1185">Reference proteome</keyword>
<dbReference type="RefSeq" id="WP_149424525.1">
    <property type="nucleotide sequence ID" value="NZ_CP022579.1"/>
</dbReference>
<accession>A0A5C1E3W5</accession>
<name>A0A5C1E3W5_9RHOO</name>
<evidence type="ECO:0008006" key="5">
    <source>
        <dbReference type="Google" id="ProtNLM"/>
    </source>
</evidence>
<protein>
    <recommendedName>
        <fullName evidence="5">DUF4124 domain-containing protein</fullName>
    </recommendedName>
</protein>
<evidence type="ECO:0000313" key="4">
    <source>
        <dbReference type="Proteomes" id="UP000323671"/>
    </source>
</evidence>
<organism evidence="3 4">
    <name type="scientific">Oryzomicrobium terrae</name>
    <dbReference type="NCBI Taxonomy" id="1735038"/>
    <lineage>
        <taxon>Bacteria</taxon>
        <taxon>Pseudomonadati</taxon>
        <taxon>Pseudomonadota</taxon>
        <taxon>Betaproteobacteria</taxon>
        <taxon>Rhodocyclales</taxon>
        <taxon>Rhodocyclaceae</taxon>
        <taxon>Oryzomicrobium</taxon>
    </lineage>
</organism>
<keyword evidence="2" id="KW-0732">Signal</keyword>
<feature type="region of interest" description="Disordered" evidence="1">
    <location>
        <begin position="74"/>
        <end position="104"/>
    </location>
</feature>